<dbReference type="OMA" id="WSQTINT"/>
<sequence length="211" mass="24211">MPVAIDERRISRKISIQPDQEELNVRPVIKSAIKEAAHILTEAYQSNKTLKTYFEKSEAVLFNLFRNMIQTAWNRSSAIQVEGCKGVLVWSDQPCHWSQLIQTSKYARLLSFCGHKSALDKIRRHIMAEYPKYIIISFIGVLVQEQGKGYGKALMTYLLEKVNVPIYVEVINDTKSVKFFESFGFVAQGEMPLIVKEQVVYLIPMVHEPTL</sequence>
<evidence type="ECO:0000313" key="2">
    <source>
        <dbReference type="EMBL" id="KAG1570369.1"/>
    </source>
</evidence>
<dbReference type="PANTHER" id="PTHR42791:SF1">
    <property type="entry name" value="N-ACETYLTRANSFERASE DOMAIN-CONTAINING PROTEIN"/>
    <property type="match status" value="1"/>
</dbReference>
<dbReference type="PROSITE" id="PS51186">
    <property type="entry name" value="GNAT"/>
    <property type="match status" value="1"/>
</dbReference>
<evidence type="ECO:0000259" key="1">
    <source>
        <dbReference type="PROSITE" id="PS51186"/>
    </source>
</evidence>
<dbReference type="SUPFAM" id="SSF55729">
    <property type="entry name" value="Acyl-CoA N-acyltransferases (Nat)"/>
    <property type="match status" value="1"/>
</dbReference>
<dbReference type="InterPro" id="IPR052523">
    <property type="entry name" value="Trichothecene_AcTrans"/>
</dbReference>
<dbReference type="AlphaFoldDB" id="A0A9P6Z443"/>
<comment type="caution">
    <text evidence="2">The sequence shown here is derived from an EMBL/GenBank/DDBJ whole genome shotgun (WGS) entry which is preliminary data.</text>
</comment>
<reference evidence="2 3" key="1">
    <citation type="journal article" date="2020" name="Microb. Genom.">
        <title>Genetic diversity of clinical and environmental Mucorales isolates obtained from an investigation of mucormycosis cases among solid organ transplant recipients.</title>
        <authorList>
            <person name="Nguyen M.H."/>
            <person name="Kaul D."/>
            <person name="Muto C."/>
            <person name="Cheng S.J."/>
            <person name="Richter R.A."/>
            <person name="Bruno V.M."/>
            <person name="Liu G."/>
            <person name="Beyhan S."/>
            <person name="Sundermann A.J."/>
            <person name="Mounaud S."/>
            <person name="Pasculle A.W."/>
            <person name="Nierman W.C."/>
            <person name="Driscoll E."/>
            <person name="Cumbie R."/>
            <person name="Clancy C.J."/>
            <person name="Dupont C.L."/>
        </authorList>
    </citation>
    <scope>NUCLEOTIDE SEQUENCE [LARGE SCALE GENOMIC DNA]</scope>
    <source>
        <strain evidence="2 3">GL24</strain>
    </source>
</reference>
<dbReference type="Gene3D" id="3.40.630.30">
    <property type="match status" value="1"/>
</dbReference>
<dbReference type="InterPro" id="IPR016181">
    <property type="entry name" value="Acyl_CoA_acyltransferase"/>
</dbReference>
<proteinExistence type="predicted"/>
<evidence type="ECO:0000313" key="3">
    <source>
        <dbReference type="Proteomes" id="UP000740926"/>
    </source>
</evidence>
<accession>A0A9P6Z443</accession>
<dbReference type="CDD" id="cd04301">
    <property type="entry name" value="NAT_SF"/>
    <property type="match status" value="1"/>
</dbReference>
<organism evidence="2 3">
    <name type="scientific">Rhizopus delemar</name>
    <dbReference type="NCBI Taxonomy" id="936053"/>
    <lineage>
        <taxon>Eukaryota</taxon>
        <taxon>Fungi</taxon>
        <taxon>Fungi incertae sedis</taxon>
        <taxon>Mucoromycota</taxon>
        <taxon>Mucoromycotina</taxon>
        <taxon>Mucoromycetes</taxon>
        <taxon>Mucorales</taxon>
        <taxon>Mucorineae</taxon>
        <taxon>Rhizopodaceae</taxon>
        <taxon>Rhizopus</taxon>
    </lineage>
</organism>
<dbReference type="GO" id="GO:0016747">
    <property type="term" value="F:acyltransferase activity, transferring groups other than amino-acyl groups"/>
    <property type="evidence" value="ECO:0007669"/>
    <property type="project" value="InterPro"/>
</dbReference>
<gene>
    <name evidence="2" type="ORF">G6F50_005551</name>
</gene>
<feature type="domain" description="N-acetyltransferase" evidence="1">
    <location>
        <begin position="23"/>
        <end position="206"/>
    </location>
</feature>
<dbReference type="Proteomes" id="UP000740926">
    <property type="component" value="Unassembled WGS sequence"/>
</dbReference>
<dbReference type="PANTHER" id="PTHR42791">
    <property type="entry name" value="GNAT FAMILY ACETYLTRANSFERASE"/>
    <property type="match status" value="1"/>
</dbReference>
<name>A0A9P6Z443_9FUNG</name>
<dbReference type="InterPro" id="IPR000182">
    <property type="entry name" value="GNAT_dom"/>
</dbReference>
<dbReference type="EMBL" id="JAANIU010000750">
    <property type="protein sequence ID" value="KAG1570369.1"/>
    <property type="molecule type" value="Genomic_DNA"/>
</dbReference>
<keyword evidence="3" id="KW-1185">Reference proteome</keyword>
<dbReference type="Pfam" id="PF13673">
    <property type="entry name" value="Acetyltransf_10"/>
    <property type="match status" value="1"/>
</dbReference>
<protein>
    <recommendedName>
        <fullName evidence="1">N-acetyltransferase domain-containing protein</fullName>
    </recommendedName>
</protein>